<keyword evidence="9" id="KW-1185">Reference proteome</keyword>
<reference evidence="8" key="1">
    <citation type="submission" date="2021-06" db="EMBL/GenBank/DDBJ databases">
        <authorList>
            <person name="Hodson N. C."/>
            <person name="Mongue J. A."/>
            <person name="Jaron S. K."/>
        </authorList>
    </citation>
    <scope>NUCLEOTIDE SEQUENCE</scope>
</reference>
<feature type="domain" description="Peptidase S8/S53" evidence="7">
    <location>
        <begin position="175"/>
        <end position="431"/>
    </location>
</feature>
<evidence type="ECO:0000256" key="4">
    <source>
        <dbReference type="ARBA" id="ARBA00022825"/>
    </source>
</evidence>
<dbReference type="AlphaFoldDB" id="A0A8J2L6X4"/>
<sequence>MKIQIGLIVFALICIVSALSSKVDPLVLQNLHRSSRTNILLKFKNNNVKSAHARFDNLALTSRSAKLSILYNILKDQADSTQANVISLLQSQKNKNHQIYQLWMSNELILRNADAQTVELLSQQPDVDTIVGERIFPLAPVKTHELDPNEAVTPLAQWGVETVRADKVHEEGNTGEGIVVANIDTGVRYTHEALRNNYRGAVNNNNHNYAWYDPNLRSEIPNDSHGHGTHVMGTIVGSTNGIGIAPGATWMACKGCVPAGCYEFDLLICGNWIGCPTDLQGRNEDCSKAPNIVNNSWGGGVNDPFYDDIIEAWRRGNIAPLFVAGNSGTRCSTIESPGDRNGTITVGSTASTNELSTFSSVGPTTGGLMKPDIAAPGTSIVSASGSSDTGYATMSGTSMACPHVAGVAALLNKVKPGLTVDELLDALNAGAQAVSSGAKTCNNVRDDVYPNYHVGSGRLDALASVEYLQSKVKIN</sequence>
<dbReference type="EMBL" id="CAJVCH010377174">
    <property type="protein sequence ID" value="CAG7816739.1"/>
    <property type="molecule type" value="Genomic_DNA"/>
</dbReference>
<dbReference type="Pfam" id="PF00082">
    <property type="entry name" value="Peptidase_S8"/>
    <property type="match status" value="1"/>
</dbReference>
<evidence type="ECO:0000313" key="8">
    <source>
        <dbReference type="EMBL" id="CAG7816739.1"/>
    </source>
</evidence>
<dbReference type="InterPro" id="IPR000209">
    <property type="entry name" value="Peptidase_S8/S53_dom"/>
</dbReference>
<keyword evidence="3 5" id="KW-0378">Hydrolase</keyword>
<keyword evidence="6" id="KW-0732">Signal</keyword>
<dbReference type="PROSITE" id="PS00138">
    <property type="entry name" value="SUBTILASE_SER"/>
    <property type="match status" value="1"/>
</dbReference>
<name>A0A8J2L6X4_9HEXA</name>
<gene>
    <name evidence="8" type="ORF">AFUS01_LOCUS27341</name>
</gene>
<dbReference type="GO" id="GO:0006508">
    <property type="term" value="P:proteolysis"/>
    <property type="evidence" value="ECO:0007669"/>
    <property type="project" value="UniProtKB-KW"/>
</dbReference>
<feature type="signal peptide" evidence="6">
    <location>
        <begin position="1"/>
        <end position="18"/>
    </location>
</feature>
<evidence type="ECO:0000256" key="5">
    <source>
        <dbReference type="PROSITE-ProRule" id="PRU01240"/>
    </source>
</evidence>
<evidence type="ECO:0000256" key="6">
    <source>
        <dbReference type="SAM" id="SignalP"/>
    </source>
</evidence>
<dbReference type="PANTHER" id="PTHR43399:SF4">
    <property type="entry name" value="CELL WALL-ASSOCIATED PROTEASE"/>
    <property type="match status" value="1"/>
</dbReference>
<feature type="chain" id="PRO_5035188227" description="Peptidase S8/S53 domain-containing protein" evidence="6">
    <location>
        <begin position="19"/>
        <end position="475"/>
    </location>
</feature>
<dbReference type="PANTHER" id="PTHR43399">
    <property type="entry name" value="SUBTILISIN-RELATED"/>
    <property type="match status" value="1"/>
</dbReference>
<evidence type="ECO:0000256" key="3">
    <source>
        <dbReference type="ARBA" id="ARBA00022801"/>
    </source>
</evidence>
<comment type="caution">
    <text evidence="8">The sequence shown here is derived from an EMBL/GenBank/DDBJ whole genome shotgun (WGS) entry which is preliminary data.</text>
</comment>
<keyword evidence="4 5" id="KW-0720">Serine protease</keyword>
<evidence type="ECO:0000256" key="1">
    <source>
        <dbReference type="ARBA" id="ARBA00011073"/>
    </source>
</evidence>
<feature type="active site" description="Charge relay system" evidence="5">
    <location>
        <position position="398"/>
    </location>
</feature>
<dbReference type="GO" id="GO:0004252">
    <property type="term" value="F:serine-type endopeptidase activity"/>
    <property type="evidence" value="ECO:0007669"/>
    <property type="project" value="UniProtKB-UniRule"/>
</dbReference>
<evidence type="ECO:0000259" key="7">
    <source>
        <dbReference type="Pfam" id="PF00082"/>
    </source>
</evidence>
<comment type="similarity">
    <text evidence="1 5">Belongs to the peptidase S8 family.</text>
</comment>
<dbReference type="Proteomes" id="UP000708208">
    <property type="component" value="Unassembled WGS sequence"/>
</dbReference>
<protein>
    <recommendedName>
        <fullName evidence="7">Peptidase S8/S53 domain-containing protein</fullName>
    </recommendedName>
</protein>
<feature type="active site" description="Charge relay system" evidence="5">
    <location>
        <position position="227"/>
    </location>
</feature>
<organism evidence="8 9">
    <name type="scientific">Allacma fusca</name>
    <dbReference type="NCBI Taxonomy" id="39272"/>
    <lineage>
        <taxon>Eukaryota</taxon>
        <taxon>Metazoa</taxon>
        <taxon>Ecdysozoa</taxon>
        <taxon>Arthropoda</taxon>
        <taxon>Hexapoda</taxon>
        <taxon>Collembola</taxon>
        <taxon>Symphypleona</taxon>
        <taxon>Sminthuridae</taxon>
        <taxon>Allacma</taxon>
    </lineage>
</organism>
<proteinExistence type="inferred from homology"/>
<keyword evidence="2 5" id="KW-0645">Protease</keyword>
<dbReference type="PROSITE" id="PS51892">
    <property type="entry name" value="SUBTILASE"/>
    <property type="match status" value="1"/>
</dbReference>
<dbReference type="OrthoDB" id="206201at2759"/>
<dbReference type="InterPro" id="IPR051048">
    <property type="entry name" value="Peptidase_S8/S53_subtilisin"/>
</dbReference>
<evidence type="ECO:0000313" key="9">
    <source>
        <dbReference type="Proteomes" id="UP000708208"/>
    </source>
</evidence>
<dbReference type="InterPro" id="IPR023828">
    <property type="entry name" value="Peptidase_S8_Ser-AS"/>
</dbReference>
<accession>A0A8J2L6X4</accession>
<evidence type="ECO:0000256" key="2">
    <source>
        <dbReference type="ARBA" id="ARBA00022670"/>
    </source>
</evidence>
<feature type="active site" description="Charge relay system" evidence="5">
    <location>
        <position position="184"/>
    </location>
</feature>